<dbReference type="InterPro" id="IPR048395">
    <property type="entry name" value="Glyco_hydro_31_C"/>
</dbReference>
<keyword evidence="5 10" id="KW-0378">Hydrolase</keyword>
<evidence type="ECO:0000256" key="3">
    <source>
        <dbReference type="ARBA" id="ARBA00007806"/>
    </source>
</evidence>
<dbReference type="GO" id="GO:0030246">
    <property type="term" value="F:carbohydrate binding"/>
    <property type="evidence" value="ECO:0007669"/>
    <property type="project" value="InterPro"/>
</dbReference>
<dbReference type="CDD" id="cd06603">
    <property type="entry name" value="GH31_GANC_GANAB_alpha"/>
    <property type="match status" value="1"/>
</dbReference>
<dbReference type="GO" id="GO:0005975">
    <property type="term" value="P:carbohydrate metabolic process"/>
    <property type="evidence" value="ECO:0007669"/>
    <property type="project" value="InterPro"/>
</dbReference>
<dbReference type="AlphaFoldDB" id="A0A9W8A8L3"/>
<evidence type="ECO:0000313" key="16">
    <source>
        <dbReference type="Proteomes" id="UP001150569"/>
    </source>
</evidence>
<evidence type="ECO:0000256" key="10">
    <source>
        <dbReference type="RuleBase" id="RU361185"/>
    </source>
</evidence>
<keyword evidence="4 11" id="KW-0732">Signal</keyword>
<dbReference type="InterPro" id="IPR000322">
    <property type="entry name" value="Glyco_hydro_31_TIM"/>
</dbReference>
<keyword evidence="8 10" id="KW-0326">Glycosidase</keyword>
<dbReference type="SUPFAM" id="SSF51445">
    <property type="entry name" value="(Trans)glycosidases"/>
    <property type="match status" value="1"/>
</dbReference>
<evidence type="ECO:0000259" key="13">
    <source>
        <dbReference type="Pfam" id="PF13802"/>
    </source>
</evidence>
<keyword evidence="7" id="KW-0325">Glycoprotein</keyword>
<dbReference type="SUPFAM" id="SSF74650">
    <property type="entry name" value="Galactose mutarotase-like"/>
    <property type="match status" value="1"/>
</dbReference>
<evidence type="ECO:0000256" key="7">
    <source>
        <dbReference type="ARBA" id="ARBA00023180"/>
    </source>
</evidence>
<comment type="pathway">
    <text evidence="2">Glycan metabolism; N-glycan metabolism.</text>
</comment>
<comment type="similarity">
    <text evidence="3 10">Belongs to the glycosyl hydrolase 31 family.</text>
</comment>
<dbReference type="Gene3D" id="3.20.20.80">
    <property type="entry name" value="Glycosidases"/>
    <property type="match status" value="1"/>
</dbReference>
<accession>A0A9W8A8L3</accession>
<keyword evidence="6" id="KW-0256">Endoplasmic reticulum</keyword>
<proteinExistence type="inferred from homology"/>
<dbReference type="Gene3D" id="2.60.40.1760">
    <property type="entry name" value="glycosyl hydrolase (family 31)"/>
    <property type="match status" value="1"/>
</dbReference>
<reference evidence="15" key="1">
    <citation type="submission" date="2022-07" db="EMBL/GenBank/DDBJ databases">
        <title>Phylogenomic reconstructions and comparative analyses of Kickxellomycotina fungi.</title>
        <authorList>
            <person name="Reynolds N.K."/>
            <person name="Stajich J.E."/>
            <person name="Barry K."/>
            <person name="Grigoriev I.V."/>
            <person name="Crous P."/>
            <person name="Smith M.E."/>
        </authorList>
    </citation>
    <scope>NUCLEOTIDE SEQUENCE</scope>
    <source>
        <strain evidence="15">RSA 861</strain>
    </source>
</reference>
<evidence type="ECO:0000259" key="12">
    <source>
        <dbReference type="Pfam" id="PF01055"/>
    </source>
</evidence>
<evidence type="ECO:0000256" key="8">
    <source>
        <dbReference type="ARBA" id="ARBA00023295"/>
    </source>
</evidence>
<dbReference type="InterPro" id="IPR030458">
    <property type="entry name" value="Glyco_hydro_31_AS"/>
</dbReference>
<evidence type="ECO:0000256" key="6">
    <source>
        <dbReference type="ARBA" id="ARBA00022824"/>
    </source>
</evidence>
<dbReference type="GO" id="GO:0017177">
    <property type="term" value="C:glucosidase II complex"/>
    <property type="evidence" value="ECO:0007669"/>
    <property type="project" value="TreeGrafter"/>
</dbReference>
<dbReference type="EMBL" id="JANBPT010000183">
    <property type="protein sequence ID" value="KAJ1926196.1"/>
    <property type="molecule type" value="Genomic_DNA"/>
</dbReference>
<sequence length="1002" mass="112867">MHIRYTALCCLLALPAWVAAVKQEDFKTCDEATFCRRNRNYAGLIRDTLRPADGSAPAQPLPDQHHLSPFGLVAGTASLQAGTFEADVHHATFGSTLRLHVDLLRAGTARVRLVEKDPIRPRYTGLEDFVLLPNAIDRDPAASLTTAANVHELCFARQAGPPAVEHLVRVHTSPLHLAFVRRTQSAGNDEWTEDTLVEMNGDGFLAYEEHRTRESDEALRNRLDQTDSAHRYLKPLLDDNGRWEERFKTWTDSKPYGPASVAVDLKFPGFDHVYGIPEHATSFSLPTTRGPDARYSEPYRLYNLDVFEYILDSPMALYGSIPYLTAHRANHSVAVFWLNAAETWVDVEKYGGATSTHWMSESGNLDFFVLYGDAKPATVLEQYAALTGPTALPPAFSVAYHQSRWNYNSQDDVADVDAHFDTYDIPYDVIWLDIEHTNDKRYFTWDARHFADPEGMQRELSVHQRKLVTIVDPHIKADQGYYVAKEGREHGYFIKRPDGTTDFEGWCWPGNSYYVDYHNPQAAQWWADKFRLDSYQGSTPNLFIWNDMNEPSVFSGPEITLMKDAVHHGGVEHREVHNVFGLMFHNASAVGVRDRLLPAGTSHASTTELYRHDQRRPFVLSRAYFAGTQRVSAVWTGDNTATWDQLAASIPMILSNTVAGLHFIGADVGGFFGNPDAELLTRWYQAAAFQPFFRAHAHIDSLRREPWLLGAPYTDVVREAIRLRYHLLPYVYGLFYGAHTRNTPVMRPMYFEFPADPEALTMDDQALLGPAVLYKPATQPGQTTTTVYLPPANPWYDFHTGHRADRVGSPRVEVATPLDTIAAFVRGGTIHPQRLRNRASSTLMRYDPLTLVVALDTHGEATGELYLDDEETFAYTFGHRIHRTLTYTRDHRLTSTAYVAPAADAFTRGDAQHPVPADGQRVSEAQAIVMRNLAKVRVERVEILGLKRIPRLITVVSGQDTTTPPKHLAFHCNGKGDEYVCEVADPACHVADDWIIAVEFDE</sequence>
<evidence type="ECO:0000256" key="11">
    <source>
        <dbReference type="SAM" id="SignalP"/>
    </source>
</evidence>
<evidence type="ECO:0000313" key="15">
    <source>
        <dbReference type="EMBL" id="KAJ1926196.1"/>
    </source>
</evidence>
<evidence type="ECO:0000259" key="14">
    <source>
        <dbReference type="Pfam" id="PF21365"/>
    </source>
</evidence>
<dbReference type="Pfam" id="PF01055">
    <property type="entry name" value="Glyco_hydro_31_2nd"/>
    <property type="match status" value="1"/>
</dbReference>
<dbReference type="FunFam" id="3.20.20.80:FF:000039">
    <property type="entry name" value="Glucosidase, alpha neutral C"/>
    <property type="match status" value="1"/>
</dbReference>
<evidence type="ECO:0000256" key="2">
    <source>
        <dbReference type="ARBA" id="ARBA00004833"/>
    </source>
</evidence>
<evidence type="ECO:0000256" key="1">
    <source>
        <dbReference type="ARBA" id="ARBA00004240"/>
    </source>
</evidence>
<dbReference type="PANTHER" id="PTHR22762:SF54">
    <property type="entry name" value="BCDNA.GH04962"/>
    <property type="match status" value="1"/>
</dbReference>
<name>A0A9W8A8L3_9FUNG</name>
<dbReference type="GO" id="GO:0006491">
    <property type="term" value="P:N-glycan processing"/>
    <property type="evidence" value="ECO:0007669"/>
    <property type="project" value="TreeGrafter"/>
</dbReference>
<feature type="chain" id="PRO_5040977818" description="Glucosidase II subunit alpha" evidence="11">
    <location>
        <begin position="21"/>
        <end position="1002"/>
    </location>
</feature>
<dbReference type="Proteomes" id="UP001150569">
    <property type="component" value="Unassembled WGS sequence"/>
</dbReference>
<feature type="domain" description="Glycoside hydrolase family 31 N-terminal" evidence="13">
    <location>
        <begin position="99"/>
        <end position="346"/>
    </location>
</feature>
<dbReference type="OrthoDB" id="3237269at2759"/>
<gene>
    <name evidence="15" type="primary">ROT2_1</name>
    <name evidence="15" type="ORF">IWQ60_004006</name>
</gene>
<dbReference type="InterPro" id="IPR011013">
    <property type="entry name" value="Gal_mutarotase_sf_dom"/>
</dbReference>
<dbReference type="GO" id="GO:0090599">
    <property type="term" value="F:alpha-glucosidase activity"/>
    <property type="evidence" value="ECO:0007669"/>
    <property type="project" value="TreeGrafter"/>
</dbReference>
<evidence type="ECO:0000256" key="5">
    <source>
        <dbReference type="ARBA" id="ARBA00022801"/>
    </source>
</evidence>
<dbReference type="InterPro" id="IPR025887">
    <property type="entry name" value="Glyco_hydro_31_N_dom"/>
</dbReference>
<protein>
    <recommendedName>
        <fullName evidence="9">Glucosidase II subunit alpha</fullName>
    </recommendedName>
</protein>
<dbReference type="Gene3D" id="2.60.40.1180">
    <property type="entry name" value="Golgi alpha-mannosidase II"/>
    <property type="match status" value="2"/>
</dbReference>
<dbReference type="Pfam" id="PF21365">
    <property type="entry name" value="Glyco_hydro_31_3rd"/>
    <property type="match status" value="1"/>
</dbReference>
<comment type="subcellular location">
    <subcellularLocation>
        <location evidence="1">Endoplasmic reticulum</location>
    </subcellularLocation>
</comment>
<comment type="caution">
    <text evidence="15">The sequence shown here is derived from an EMBL/GenBank/DDBJ whole genome shotgun (WGS) entry which is preliminary data.</text>
</comment>
<organism evidence="15 16">
    <name type="scientific">Tieghemiomyces parasiticus</name>
    <dbReference type="NCBI Taxonomy" id="78921"/>
    <lineage>
        <taxon>Eukaryota</taxon>
        <taxon>Fungi</taxon>
        <taxon>Fungi incertae sedis</taxon>
        <taxon>Zoopagomycota</taxon>
        <taxon>Kickxellomycotina</taxon>
        <taxon>Dimargaritomycetes</taxon>
        <taxon>Dimargaritales</taxon>
        <taxon>Dimargaritaceae</taxon>
        <taxon>Tieghemiomyces</taxon>
    </lineage>
</organism>
<dbReference type="InterPro" id="IPR017853">
    <property type="entry name" value="GH"/>
</dbReference>
<dbReference type="Pfam" id="PF13802">
    <property type="entry name" value="Gal_mutarotas_2"/>
    <property type="match status" value="1"/>
</dbReference>
<dbReference type="CDD" id="cd14752">
    <property type="entry name" value="GH31_N"/>
    <property type="match status" value="1"/>
</dbReference>
<dbReference type="PROSITE" id="PS00129">
    <property type="entry name" value="GLYCOSYL_HYDROL_F31_1"/>
    <property type="match status" value="1"/>
</dbReference>
<feature type="domain" description="Glycoside hydrolase family 31 TIM barrel" evidence="12">
    <location>
        <begin position="390"/>
        <end position="733"/>
    </location>
</feature>
<evidence type="ECO:0000256" key="9">
    <source>
        <dbReference type="ARBA" id="ARBA00042895"/>
    </source>
</evidence>
<dbReference type="SUPFAM" id="SSF51011">
    <property type="entry name" value="Glycosyl hydrolase domain"/>
    <property type="match status" value="1"/>
</dbReference>
<dbReference type="PANTHER" id="PTHR22762">
    <property type="entry name" value="ALPHA-GLUCOSIDASE"/>
    <property type="match status" value="1"/>
</dbReference>
<feature type="signal peptide" evidence="11">
    <location>
        <begin position="1"/>
        <end position="20"/>
    </location>
</feature>
<keyword evidence="16" id="KW-1185">Reference proteome</keyword>
<feature type="domain" description="Glycosyl hydrolase family 31 C-terminal" evidence="14">
    <location>
        <begin position="743"/>
        <end position="830"/>
    </location>
</feature>
<evidence type="ECO:0000256" key="4">
    <source>
        <dbReference type="ARBA" id="ARBA00022729"/>
    </source>
</evidence>
<dbReference type="InterPro" id="IPR013780">
    <property type="entry name" value="Glyco_hydro_b"/>
</dbReference>